<name>A0A4R5ACG2_9ACTN</name>
<feature type="transmembrane region" description="Helical" evidence="2">
    <location>
        <begin position="51"/>
        <end position="68"/>
    </location>
</feature>
<feature type="compositionally biased region" description="Basic and acidic residues" evidence="1">
    <location>
        <begin position="1"/>
        <end position="23"/>
    </location>
</feature>
<dbReference type="RefSeq" id="WP_132202731.1">
    <property type="nucleotide sequence ID" value="NZ_SMKY01000252.1"/>
</dbReference>
<evidence type="ECO:0000313" key="3">
    <source>
        <dbReference type="EMBL" id="TDD69385.1"/>
    </source>
</evidence>
<accession>A0A4R5ACG2</accession>
<keyword evidence="2" id="KW-1133">Transmembrane helix</keyword>
<keyword evidence="2" id="KW-0812">Transmembrane</keyword>
<organism evidence="3 4">
    <name type="scientific">Actinomadura darangshiensis</name>
    <dbReference type="NCBI Taxonomy" id="705336"/>
    <lineage>
        <taxon>Bacteria</taxon>
        <taxon>Bacillati</taxon>
        <taxon>Actinomycetota</taxon>
        <taxon>Actinomycetes</taxon>
        <taxon>Streptosporangiales</taxon>
        <taxon>Thermomonosporaceae</taxon>
        <taxon>Actinomadura</taxon>
    </lineage>
</organism>
<dbReference type="AlphaFoldDB" id="A0A4R5ACG2"/>
<gene>
    <name evidence="3" type="ORF">E1293_35940</name>
</gene>
<reference evidence="3 4" key="1">
    <citation type="submission" date="2019-03" db="EMBL/GenBank/DDBJ databases">
        <title>Draft genome sequences of novel Actinobacteria.</title>
        <authorList>
            <person name="Sahin N."/>
            <person name="Ay H."/>
            <person name="Saygin H."/>
        </authorList>
    </citation>
    <scope>NUCLEOTIDE SEQUENCE [LARGE SCALE GENOMIC DNA]</scope>
    <source>
        <strain evidence="3 4">DSM 45941</strain>
    </source>
</reference>
<comment type="caution">
    <text evidence="3">The sequence shown here is derived from an EMBL/GenBank/DDBJ whole genome shotgun (WGS) entry which is preliminary data.</text>
</comment>
<dbReference type="EMBL" id="SMKY01000252">
    <property type="protein sequence ID" value="TDD69385.1"/>
    <property type="molecule type" value="Genomic_DNA"/>
</dbReference>
<protein>
    <recommendedName>
        <fullName evidence="5">DUF3040 domain-containing protein</fullName>
    </recommendedName>
</protein>
<sequence length="69" mass="7293">MAEDDFRRWEREFDSGEPDERASGGRGMVLVAGVTATGCAAMIALGEVPLGAAGLVLSSIILLLWRIGM</sequence>
<feature type="region of interest" description="Disordered" evidence="1">
    <location>
        <begin position="1"/>
        <end position="24"/>
    </location>
</feature>
<evidence type="ECO:0000256" key="2">
    <source>
        <dbReference type="SAM" id="Phobius"/>
    </source>
</evidence>
<dbReference type="OrthoDB" id="3482056at2"/>
<proteinExistence type="predicted"/>
<evidence type="ECO:0000256" key="1">
    <source>
        <dbReference type="SAM" id="MobiDB-lite"/>
    </source>
</evidence>
<dbReference type="Proteomes" id="UP000295578">
    <property type="component" value="Unassembled WGS sequence"/>
</dbReference>
<evidence type="ECO:0000313" key="4">
    <source>
        <dbReference type="Proteomes" id="UP000295578"/>
    </source>
</evidence>
<keyword evidence="4" id="KW-1185">Reference proteome</keyword>
<keyword evidence="2" id="KW-0472">Membrane</keyword>
<evidence type="ECO:0008006" key="5">
    <source>
        <dbReference type="Google" id="ProtNLM"/>
    </source>
</evidence>